<accession>A0A3B1CB96</accession>
<dbReference type="PANTHER" id="PTHR10000:SF8">
    <property type="entry name" value="HAD SUPERFAMILY HYDROLASE-LIKE, TYPE 3"/>
    <property type="match status" value="1"/>
</dbReference>
<dbReference type="InterPro" id="IPR023214">
    <property type="entry name" value="HAD_sf"/>
</dbReference>
<sequence length="280" mass="31929">MLDKRKLRNLKLIVFDLDGTLLNSDGEIGKESIRLVKELKKKGMRFTFASGRLHSAIVDHAKTLELRTPLITLDGSLIKSLDNEIIFESYIPPKYVKRALKLADLYMLKIALCHADAIYYNATSSIIPNLIEKFGAKYIEIDSYEKYLKNTLEIVMVGEYKRTVGQVVKKLSFPHAFGLDVSFYKSHRRGDIYFFEARKRGVSKGKGLIRLAKYLKLKINEIAVLGDWYNDLQLFQTDALKIAMANAVNEIKDLADLETKKTNDEDGVAEFLELVLKAKE</sequence>
<proteinExistence type="predicted"/>
<dbReference type="EMBL" id="UOGD01000299">
    <property type="protein sequence ID" value="VAX25452.1"/>
    <property type="molecule type" value="Genomic_DNA"/>
</dbReference>
<dbReference type="PROSITE" id="PS01228">
    <property type="entry name" value="COF_1"/>
    <property type="match status" value="1"/>
</dbReference>
<dbReference type="SUPFAM" id="SSF56784">
    <property type="entry name" value="HAD-like"/>
    <property type="match status" value="1"/>
</dbReference>
<name>A0A3B1CB96_9ZZZZ</name>
<dbReference type="InterPro" id="IPR000150">
    <property type="entry name" value="Cof"/>
</dbReference>
<dbReference type="GO" id="GO:0005829">
    <property type="term" value="C:cytosol"/>
    <property type="evidence" value="ECO:0007669"/>
    <property type="project" value="TreeGrafter"/>
</dbReference>
<organism evidence="1">
    <name type="scientific">hydrothermal vent metagenome</name>
    <dbReference type="NCBI Taxonomy" id="652676"/>
    <lineage>
        <taxon>unclassified sequences</taxon>
        <taxon>metagenomes</taxon>
        <taxon>ecological metagenomes</taxon>
    </lineage>
</organism>
<dbReference type="GO" id="GO:0000287">
    <property type="term" value="F:magnesium ion binding"/>
    <property type="evidence" value="ECO:0007669"/>
    <property type="project" value="TreeGrafter"/>
</dbReference>
<reference evidence="1" key="1">
    <citation type="submission" date="2018-06" db="EMBL/GenBank/DDBJ databases">
        <authorList>
            <person name="Zhirakovskaya E."/>
        </authorList>
    </citation>
    <scope>NUCLEOTIDE SEQUENCE</scope>
</reference>
<dbReference type="GO" id="GO:0016791">
    <property type="term" value="F:phosphatase activity"/>
    <property type="evidence" value="ECO:0007669"/>
    <property type="project" value="UniProtKB-ARBA"/>
</dbReference>
<dbReference type="InterPro" id="IPR006379">
    <property type="entry name" value="HAD-SF_hydro_IIB"/>
</dbReference>
<gene>
    <name evidence="1" type="ORF">MNBD_IGNAVI01-446</name>
</gene>
<dbReference type="SFLD" id="SFLDG01140">
    <property type="entry name" value="C2.B:_Phosphomannomutase_and_P"/>
    <property type="match status" value="1"/>
</dbReference>
<evidence type="ECO:0000313" key="1">
    <source>
        <dbReference type="EMBL" id="VAX25452.1"/>
    </source>
</evidence>
<protein>
    <recommendedName>
        <fullName evidence="2">Hydrolase (HAD superfamily)</fullName>
    </recommendedName>
</protein>
<dbReference type="NCBIfam" id="TIGR01484">
    <property type="entry name" value="HAD-SF-IIB"/>
    <property type="match status" value="1"/>
</dbReference>
<dbReference type="Gene3D" id="3.40.50.1000">
    <property type="entry name" value="HAD superfamily/HAD-like"/>
    <property type="match status" value="1"/>
</dbReference>
<dbReference type="Pfam" id="PF08282">
    <property type="entry name" value="Hydrolase_3"/>
    <property type="match status" value="1"/>
</dbReference>
<dbReference type="NCBIfam" id="TIGR00099">
    <property type="entry name" value="Cof-subfamily"/>
    <property type="match status" value="1"/>
</dbReference>
<dbReference type="PANTHER" id="PTHR10000">
    <property type="entry name" value="PHOSPHOSERINE PHOSPHATASE"/>
    <property type="match status" value="1"/>
</dbReference>
<dbReference type="AlphaFoldDB" id="A0A3B1CB96"/>
<dbReference type="CDD" id="cd07516">
    <property type="entry name" value="HAD_Pase"/>
    <property type="match status" value="1"/>
</dbReference>
<dbReference type="SFLD" id="SFLDS00003">
    <property type="entry name" value="Haloacid_Dehalogenase"/>
    <property type="match status" value="1"/>
</dbReference>
<evidence type="ECO:0008006" key="2">
    <source>
        <dbReference type="Google" id="ProtNLM"/>
    </source>
</evidence>
<dbReference type="InterPro" id="IPR036412">
    <property type="entry name" value="HAD-like_sf"/>
</dbReference>
<dbReference type="Gene3D" id="3.30.1240.10">
    <property type="match status" value="1"/>
</dbReference>